<evidence type="ECO:0000256" key="2">
    <source>
        <dbReference type="SAM" id="SignalP"/>
    </source>
</evidence>
<feature type="region of interest" description="Disordered" evidence="1">
    <location>
        <begin position="60"/>
        <end position="80"/>
    </location>
</feature>
<evidence type="ECO:0000313" key="4">
    <source>
        <dbReference type="Proteomes" id="UP001589834"/>
    </source>
</evidence>
<keyword evidence="4" id="KW-1185">Reference proteome</keyword>
<dbReference type="Proteomes" id="UP001589834">
    <property type="component" value="Unassembled WGS sequence"/>
</dbReference>
<sequence>MKKLNTTLAAAALLLSGTAFAGSLQPAAGEAPFAGQDVVLASSLQRQDVRADAARQLPAAGELSAQATPEPASSVTRAEVRAATRQALAQGFHPASGEAA</sequence>
<feature type="compositionally biased region" description="Polar residues" evidence="1">
    <location>
        <begin position="65"/>
        <end position="76"/>
    </location>
</feature>
<dbReference type="RefSeq" id="WP_293221157.1">
    <property type="nucleotide sequence ID" value="NZ_JBHLTN010000016.1"/>
</dbReference>
<evidence type="ECO:0008006" key="5">
    <source>
        <dbReference type="Google" id="ProtNLM"/>
    </source>
</evidence>
<comment type="caution">
    <text evidence="3">The sequence shown here is derived from an EMBL/GenBank/DDBJ whole genome shotgun (WGS) entry which is preliminary data.</text>
</comment>
<evidence type="ECO:0000256" key="1">
    <source>
        <dbReference type="SAM" id="MobiDB-lite"/>
    </source>
</evidence>
<keyword evidence="2" id="KW-0732">Signal</keyword>
<feature type="chain" id="PRO_5045926429" description="DUF4148 domain-containing protein" evidence="2">
    <location>
        <begin position="22"/>
        <end position="100"/>
    </location>
</feature>
<accession>A0ABV6PSR6</accession>
<reference evidence="3 4" key="1">
    <citation type="submission" date="2024-09" db="EMBL/GenBank/DDBJ databases">
        <authorList>
            <person name="Sun Q."/>
            <person name="Mori K."/>
        </authorList>
    </citation>
    <scope>NUCLEOTIDE SEQUENCE [LARGE SCALE GENOMIC DNA]</scope>
    <source>
        <strain evidence="3 4">NCAIM B.02336</strain>
    </source>
</reference>
<proteinExistence type="predicted"/>
<name>A0ABV6PSR6_9BURK</name>
<dbReference type="EMBL" id="JBHLTN010000016">
    <property type="protein sequence ID" value="MFC0592584.1"/>
    <property type="molecule type" value="Genomic_DNA"/>
</dbReference>
<organism evidence="3 4">
    <name type="scientific">Ottowia pentelensis</name>
    <dbReference type="NCBI Taxonomy" id="511108"/>
    <lineage>
        <taxon>Bacteria</taxon>
        <taxon>Pseudomonadati</taxon>
        <taxon>Pseudomonadota</taxon>
        <taxon>Betaproteobacteria</taxon>
        <taxon>Burkholderiales</taxon>
        <taxon>Comamonadaceae</taxon>
        <taxon>Ottowia</taxon>
    </lineage>
</organism>
<feature type="signal peptide" evidence="2">
    <location>
        <begin position="1"/>
        <end position="21"/>
    </location>
</feature>
<protein>
    <recommendedName>
        <fullName evidence="5">DUF4148 domain-containing protein</fullName>
    </recommendedName>
</protein>
<evidence type="ECO:0000313" key="3">
    <source>
        <dbReference type="EMBL" id="MFC0592584.1"/>
    </source>
</evidence>
<gene>
    <name evidence="3" type="ORF">ACFFGG_08450</name>
</gene>